<dbReference type="InterPro" id="IPR036390">
    <property type="entry name" value="WH_DNA-bd_sf"/>
</dbReference>
<dbReference type="SMART" id="SM00346">
    <property type="entry name" value="HTH_ICLR"/>
    <property type="match status" value="1"/>
</dbReference>
<dbReference type="PROSITE" id="PS51077">
    <property type="entry name" value="HTH_ICLR"/>
    <property type="match status" value="1"/>
</dbReference>
<reference evidence="7 8" key="1">
    <citation type="submission" date="2019-09" db="EMBL/GenBank/DDBJ databases">
        <authorList>
            <person name="Depoorter E."/>
        </authorList>
    </citation>
    <scope>NUCLEOTIDE SEQUENCE [LARGE SCALE GENOMIC DNA]</scope>
    <source>
        <strain evidence="7">LMG 30113</strain>
    </source>
</reference>
<dbReference type="EMBL" id="CABVQD010000001">
    <property type="protein sequence ID" value="VWB07438.1"/>
    <property type="molecule type" value="Genomic_DNA"/>
</dbReference>
<proteinExistence type="predicted"/>
<feature type="domain" description="HTH iclR-type" evidence="5">
    <location>
        <begin position="24"/>
        <end position="86"/>
    </location>
</feature>
<name>A0A6P2GSQ5_9BURK</name>
<dbReference type="GO" id="GO:0003677">
    <property type="term" value="F:DNA binding"/>
    <property type="evidence" value="ECO:0007669"/>
    <property type="project" value="UniProtKB-KW"/>
</dbReference>
<keyword evidence="8" id="KW-1185">Reference proteome</keyword>
<dbReference type="Proteomes" id="UP000494330">
    <property type="component" value="Unassembled WGS sequence"/>
</dbReference>
<dbReference type="InterPro" id="IPR036388">
    <property type="entry name" value="WH-like_DNA-bd_sf"/>
</dbReference>
<dbReference type="InterPro" id="IPR029016">
    <property type="entry name" value="GAF-like_dom_sf"/>
</dbReference>
<evidence type="ECO:0000313" key="8">
    <source>
        <dbReference type="Proteomes" id="UP000494330"/>
    </source>
</evidence>
<organism evidence="7 8">
    <name type="scientific">Burkholderia paludis</name>
    <dbReference type="NCBI Taxonomy" id="1506587"/>
    <lineage>
        <taxon>Bacteria</taxon>
        <taxon>Pseudomonadati</taxon>
        <taxon>Pseudomonadota</taxon>
        <taxon>Betaproteobacteria</taxon>
        <taxon>Burkholderiales</taxon>
        <taxon>Burkholderiaceae</taxon>
        <taxon>Burkholderia</taxon>
        <taxon>Burkholderia cepacia complex</taxon>
    </lineage>
</organism>
<evidence type="ECO:0000256" key="3">
    <source>
        <dbReference type="ARBA" id="ARBA00023163"/>
    </source>
</evidence>
<gene>
    <name evidence="7" type="ORF">BPA30113_00035</name>
</gene>
<dbReference type="AlphaFoldDB" id="A0A6P2GSQ5"/>
<dbReference type="RefSeq" id="WP_052001444.1">
    <property type="nucleotide sequence ID" value="NZ_CABVQD010000001.1"/>
</dbReference>
<evidence type="ECO:0000259" key="6">
    <source>
        <dbReference type="PROSITE" id="PS51078"/>
    </source>
</evidence>
<dbReference type="Gene3D" id="3.30.450.40">
    <property type="match status" value="1"/>
</dbReference>
<dbReference type="GO" id="GO:0045892">
    <property type="term" value="P:negative regulation of DNA-templated transcription"/>
    <property type="evidence" value="ECO:0007669"/>
    <property type="project" value="TreeGrafter"/>
</dbReference>
<dbReference type="InterPro" id="IPR005471">
    <property type="entry name" value="Tscrpt_reg_IclR_N"/>
</dbReference>
<evidence type="ECO:0000313" key="7">
    <source>
        <dbReference type="EMBL" id="VWB07438.1"/>
    </source>
</evidence>
<keyword evidence="2 7" id="KW-0238">DNA-binding</keyword>
<dbReference type="PANTHER" id="PTHR30136">
    <property type="entry name" value="HELIX-TURN-HELIX TRANSCRIPTIONAL REGULATOR, ICLR FAMILY"/>
    <property type="match status" value="1"/>
</dbReference>
<dbReference type="Gene3D" id="1.10.10.10">
    <property type="entry name" value="Winged helix-like DNA-binding domain superfamily/Winged helix DNA-binding domain"/>
    <property type="match status" value="1"/>
</dbReference>
<dbReference type="GO" id="GO:0003700">
    <property type="term" value="F:DNA-binding transcription factor activity"/>
    <property type="evidence" value="ECO:0007669"/>
    <property type="project" value="TreeGrafter"/>
</dbReference>
<protein>
    <submittedName>
        <fullName evidence="7">DNA-binding transcriptional regulator KdgR</fullName>
    </submittedName>
</protein>
<evidence type="ECO:0000259" key="5">
    <source>
        <dbReference type="PROSITE" id="PS51077"/>
    </source>
</evidence>
<feature type="domain" description="IclR-ED" evidence="6">
    <location>
        <begin position="80"/>
        <end position="267"/>
    </location>
</feature>
<keyword evidence="3" id="KW-0804">Transcription</keyword>
<dbReference type="PROSITE" id="PS51078">
    <property type="entry name" value="ICLR_ED"/>
    <property type="match status" value="1"/>
</dbReference>
<dbReference type="InterPro" id="IPR050707">
    <property type="entry name" value="HTH_MetabolicPath_Reg"/>
</dbReference>
<keyword evidence="1" id="KW-0805">Transcription regulation</keyword>
<dbReference type="Pfam" id="PF09339">
    <property type="entry name" value="HTH_IclR"/>
    <property type="match status" value="1"/>
</dbReference>
<accession>A0A6P2GSQ5</accession>
<evidence type="ECO:0000259" key="4">
    <source>
        <dbReference type="PROSITE" id="PS50943"/>
    </source>
</evidence>
<dbReference type="InterPro" id="IPR001387">
    <property type="entry name" value="Cro/C1-type_HTH"/>
</dbReference>
<dbReference type="SUPFAM" id="SSF46785">
    <property type="entry name" value="Winged helix' DNA-binding domain"/>
    <property type="match status" value="1"/>
</dbReference>
<dbReference type="InterPro" id="IPR014757">
    <property type="entry name" value="Tscrpt_reg_IclR_C"/>
</dbReference>
<evidence type="ECO:0000256" key="1">
    <source>
        <dbReference type="ARBA" id="ARBA00023015"/>
    </source>
</evidence>
<feature type="domain" description="HTH cro/C1-type" evidence="4">
    <location>
        <begin position="34"/>
        <end position="63"/>
    </location>
</feature>
<sequence length="270" mass="29172">MVRSRSDEIEHLEAGEAPAERPAVQVIARAAAVLRALKEHPDGLSLGELAKLLGLPRSTVQRIVDALHAENLVIAASQARGVRLGPALLPLAAAAKFAIVDIARPTLQQISRECGETVDLSLLDADKVVFVDQVRGIHRLRAESDIGVSFPLHSSAPGKAMLAAMDEDERDRLKAALRLGRLTSRTIVSWEALEDSLAEIRRTGLSSDLEENADGVCAIAASLRLPTGELAAISIPVPTQRFADLREQLEALLLEQCEKLQQRLRGSRFG</sequence>
<dbReference type="PROSITE" id="PS50943">
    <property type="entry name" value="HTH_CROC1"/>
    <property type="match status" value="1"/>
</dbReference>
<dbReference type="PANTHER" id="PTHR30136:SF35">
    <property type="entry name" value="HTH-TYPE TRANSCRIPTIONAL REGULATOR RV1719"/>
    <property type="match status" value="1"/>
</dbReference>
<dbReference type="Pfam" id="PF01614">
    <property type="entry name" value="IclR_C"/>
    <property type="match status" value="1"/>
</dbReference>
<evidence type="ECO:0000256" key="2">
    <source>
        <dbReference type="ARBA" id="ARBA00023125"/>
    </source>
</evidence>
<dbReference type="SUPFAM" id="SSF55781">
    <property type="entry name" value="GAF domain-like"/>
    <property type="match status" value="1"/>
</dbReference>